<evidence type="ECO:0000313" key="3">
    <source>
        <dbReference type="EMBL" id="MFC4031971.1"/>
    </source>
</evidence>
<protein>
    <recommendedName>
        <fullName evidence="5">Lipoprotein</fullName>
    </recommendedName>
</protein>
<evidence type="ECO:0000256" key="1">
    <source>
        <dbReference type="SAM" id="Phobius"/>
    </source>
</evidence>
<evidence type="ECO:0000313" key="4">
    <source>
        <dbReference type="Proteomes" id="UP001595765"/>
    </source>
</evidence>
<reference evidence="4" key="1">
    <citation type="journal article" date="2019" name="Int. J. Syst. Evol. Microbiol.">
        <title>The Global Catalogue of Microorganisms (GCM) 10K type strain sequencing project: providing services to taxonomists for standard genome sequencing and annotation.</title>
        <authorList>
            <consortium name="The Broad Institute Genomics Platform"/>
            <consortium name="The Broad Institute Genome Sequencing Center for Infectious Disease"/>
            <person name="Wu L."/>
            <person name="Ma J."/>
        </authorList>
    </citation>
    <scope>NUCLEOTIDE SEQUENCE [LARGE SCALE GENOMIC DNA]</scope>
    <source>
        <strain evidence="4">CGMCC 4.7237</strain>
    </source>
</reference>
<accession>A0ABV8HK28</accession>
<feature type="signal peptide" evidence="2">
    <location>
        <begin position="1"/>
        <end position="20"/>
    </location>
</feature>
<keyword evidence="1" id="KW-0812">Transmembrane</keyword>
<dbReference type="EMBL" id="JBHSBB010000009">
    <property type="protein sequence ID" value="MFC4031971.1"/>
    <property type="molecule type" value="Genomic_DNA"/>
</dbReference>
<sequence>MRAGRTTAALLLAASAVALAAPTALADSDVISFGFGAAPDTVAPGGSVTLRATGCPERTTVSAPALFHDVTLGGGGDRGQAVTVRIAGAAKPGTQYDISFTCGFEKGTTPLMIGAATTAAPAAPGRAVRTGLGGAVSGLNSVEIVAGVALIGAAGAYLVRRRAHRY</sequence>
<organism evidence="3 4">
    <name type="scientific">Streptomyces polygonati</name>
    <dbReference type="NCBI Taxonomy" id="1617087"/>
    <lineage>
        <taxon>Bacteria</taxon>
        <taxon>Bacillati</taxon>
        <taxon>Actinomycetota</taxon>
        <taxon>Actinomycetes</taxon>
        <taxon>Kitasatosporales</taxon>
        <taxon>Streptomycetaceae</taxon>
        <taxon>Streptomyces</taxon>
    </lineage>
</organism>
<evidence type="ECO:0000256" key="2">
    <source>
        <dbReference type="SAM" id="SignalP"/>
    </source>
</evidence>
<dbReference type="RefSeq" id="WP_386428522.1">
    <property type="nucleotide sequence ID" value="NZ_JBHSBB010000009.1"/>
</dbReference>
<keyword evidence="2" id="KW-0732">Signal</keyword>
<evidence type="ECO:0008006" key="5">
    <source>
        <dbReference type="Google" id="ProtNLM"/>
    </source>
</evidence>
<dbReference type="Proteomes" id="UP001595765">
    <property type="component" value="Unassembled WGS sequence"/>
</dbReference>
<comment type="caution">
    <text evidence="3">The sequence shown here is derived from an EMBL/GenBank/DDBJ whole genome shotgun (WGS) entry which is preliminary data.</text>
</comment>
<keyword evidence="4" id="KW-1185">Reference proteome</keyword>
<keyword evidence="1" id="KW-0472">Membrane</keyword>
<name>A0ABV8HK28_9ACTN</name>
<feature type="chain" id="PRO_5045337596" description="Lipoprotein" evidence="2">
    <location>
        <begin position="21"/>
        <end position="166"/>
    </location>
</feature>
<gene>
    <name evidence="3" type="ORF">ACFO3J_10810</name>
</gene>
<keyword evidence="1" id="KW-1133">Transmembrane helix</keyword>
<feature type="transmembrane region" description="Helical" evidence="1">
    <location>
        <begin position="139"/>
        <end position="159"/>
    </location>
</feature>
<proteinExistence type="predicted"/>